<feature type="region of interest" description="Disordered" evidence="1">
    <location>
        <begin position="509"/>
        <end position="547"/>
    </location>
</feature>
<accession>A0A286PGQ2</accession>
<dbReference type="EMBL" id="BDQI01000062">
    <property type="protein sequence ID" value="GAX58731.1"/>
    <property type="molecule type" value="Genomic_DNA"/>
</dbReference>
<feature type="compositionally biased region" description="Gly residues" evidence="1">
    <location>
        <begin position="537"/>
        <end position="547"/>
    </location>
</feature>
<evidence type="ECO:0000313" key="2">
    <source>
        <dbReference type="EMBL" id="GAX58731.1"/>
    </source>
</evidence>
<comment type="caution">
    <text evidence="2">The sequence shown here is derived from an EMBL/GenBank/DDBJ whole genome shotgun (WGS) entry which is preliminary data.</text>
</comment>
<evidence type="ECO:0008006" key="4">
    <source>
        <dbReference type="Google" id="ProtNLM"/>
    </source>
</evidence>
<keyword evidence="3" id="KW-1185">Reference proteome</keyword>
<evidence type="ECO:0000256" key="1">
    <source>
        <dbReference type="SAM" id="MobiDB-lite"/>
    </source>
</evidence>
<dbReference type="Proteomes" id="UP000217446">
    <property type="component" value="Unassembled WGS sequence"/>
</dbReference>
<evidence type="ECO:0000313" key="3">
    <source>
        <dbReference type="Proteomes" id="UP000217446"/>
    </source>
</evidence>
<protein>
    <recommendedName>
        <fullName evidence="4">Guanylate cyclase domain-containing protein</fullName>
    </recommendedName>
</protein>
<dbReference type="AlphaFoldDB" id="A0A286PGQ2"/>
<proteinExistence type="predicted"/>
<feature type="compositionally biased region" description="Polar residues" evidence="1">
    <location>
        <begin position="509"/>
        <end position="522"/>
    </location>
</feature>
<reference evidence="3" key="1">
    <citation type="submission" date="2017-05" db="EMBL/GenBank/DDBJ databases">
        <title>Streptomyces olivochromogenes NBRC 3561 whole genome shotgun sequence.</title>
        <authorList>
            <person name="Dohra H."/>
            <person name="Kodani S."/>
        </authorList>
    </citation>
    <scope>NUCLEOTIDE SEQUENCE [LARGE SCALE GENOMIC DNA]</scope>
    <source>
        <strain evidence="3">NBRC 3561</strain>
    </source>
</reference>
<organism evidence="2 3">
    <name type="scientific">Streptomyces olivochromogenes</name>
    <dbReference type="NCBI Taxonomy" id="1963"/>
    <lineage>
        <taxon>Bacteria</taxon>
        <taxon>Bacillati</taxon>
        <taxon>Actinomycetota</taxon>
        <taxon>Actinomycetes</taxon>
        <taxon>Kitasatosporales</taxon>
        <taxon>Streptomycetaceae</taxon>
        <taxon>Streptomyces</taxon>
    </lineage>
</organism>
<gene>
    <name evidence="2" type="ORF">SO3561_10306</name>
</gene>
<dbReference type="RefSeq" id="WP_067385698.1">
    <property type="nucleotide sequence ID" value="NZ_BDQI01000062.1"/>
</dbReference>
<feature type="region of interest" description="Disordered" evidence="1">
    <location>
        <begin position="390"/>
        <end position="413"/>
    </location>
</feature>
<sequence length="547" mass="58255">MSNQSRRGGPNEDVVIGNALRQAESAVVVDEVDLARRREALLSWMTDRIEDENADAAQPAAPLPKVPASGRRLLLAVDAKGYGHAHPVTQRHFQEAITRLLDKAADTAQLDRARWVTQEGGDSLIAVLPEGASEPALVDAFMRALDAGLRAFNHNRVPEARLRLRAAVHFGSASPGANGFVGRGPVEIERILDCAALRTALDQAPDACLAIGVSATVFRDVVQEAYTSIRTDAFRHVRVEEKEYRGEAWIWIPGADVRQLDMEPASEERPVFRGGLGAGESGMVVYQIALELVVALASGTAGAAGQQLWGSLRALMLRRSAGEEPSGEDELTALAEDPHDVERAKELADVLARRAVQDPAFAEALINWRNQAEALHVARTGAGHVHRVFSGGGRRAARSSRGLTSTDEGGPRARCPHATGAVPNLASASVGLGPSVCWKSASFHSSSVQGNVIAMVSNPVGAGRFRRHPRSRNALAGPGYLLRERRPKTAWRRVGCCWRRSAQQVWQCRPSSGGANSGSQPSGPVIGPWHRSHGSASGAGSGSGSGS</sequence>
<name>A0A286PGQ2_STROL</name>